<gene>
    <name evidence="2" type="ORF">FHY32_000003</name>
</gene>
<sequence>MLDPRIERMLQETEQQSSLSPGAAKDLREAVESSPYLV</sequence>
<comment type="caution">
    <text evidence="2">The sequence shown here is derived from an EMBL/GenBank/DDBJ whole genome shotgun (WGS) entry which is preliminary data.</text>
</comment>
<proteinExistence type="predicted"/>
<feature type="compositionally biased region" description="Basic and acidic residues" evidence="1">
    <location>
        <begin position="1"/>
        <end position="11"/>
    </location>
</feature>
<feature type="region of interest" description="Disordered" evidence="1">
    <location>
        <begin position="1"/>
        <end position="38"/>
    </location>
</feature>
<dbReference type="AlphaFoldDB" id="A0AAW3TYT5"/>
<dbReference type="Proteomes" id="UP000576603">
    <property type="component" value="Unassembled WGS sequence"/>
</dbReference>
<accession>A0AAW3TYT5</accession>
<evidence type="ECO:0000256" key="1">
    <source>
        <dbReference type="SAM" id="MobiDB-lite"/>
    </source>
</evidence>
<evidence type="ECO:0000313" key="2">
    <source>
        <dbReference type="EMBL" id="MBB4721705.1"/>
    </source>
</evidence>
<protein>
    <submittedName>
        <fullName evidence="2">Uncharacterized protein</fullName>
    </submittedName>
</protein>
<organism evidence="2 3">
    <name type="scientific">Xanthomonas euvesicatoria</name>
    <dbReference type="NCBI Taxonomy" id="456327"/>
    <lineage>
        <taxon>Bacteria</taxon>
        <taxon>Pseudomonadati</taxon>
        <taxon>Pseudomonadota</taxon>
        <taxon>Gammaproteobacteria</taxon>
        <taxon>Lysobacterales</taxon>
        <taxon>Lysobacteraceae</taxon>
        <taxon>Xanthomonas</taxon>
    </lineage>
</organism>
<evidence type="ECO:0000313" key="3">
    <source>
        <dbReference type="Proteomes" id="UP000576603"/>
    </source>
</evidence>
<name>A0AAW3TYT5_XANEU</name>
<reference evidence="2 3" key="1">
    <citation type="submission" date="2020-08" db="EMBL/GenBank/DDBJ databases">
        <title>Studying the diversity of plant-associated saprophytic bacteria and their role in host health and plant-pathogen interactions.</title>
        <authorList>
            <person name="Potnis N."/>
        </authorList>
    </citation>
    <scope>NUCLEOTIDE SEQUENCE [LARGE SCALE GENOMIC DNA]</scope>
    <source>
        <strain evidence="2 3">CFBP 7922</strain>
    </source>
</reference>
<dbReference type="EMBL" id="JACHNL010000001">
    <property type="protein sequence ID" value="MBB4721705.1"/>
    <property type="molecule type" value="Genomic_DNA"/>
</dbReference>